<organism evidence="8 9">
    <name type="scientific">Vespula maculifrons</name>
    <name type="common">Eastern yellow jacket</name>
    <name type="synonym">Wasp</name>
    <dbReference type="NCBI Taxonomy" id="7453"/>
    <lineage>
        <taxon>Eukaryota</taxon>
        <taxon>Metazoa</taxon>
        <taxon>Ecdysozoa</taxon>
        <taxon>Arthropoda</taxon>
        <taxon>Hexapoda</taxon>
        <taxon>Insecta</taxon>
        <taxon>Pterygota</taxon>
        <taxon>Neoptera</taxon>
        <taxon>Endopterygota</taxon>
        <taxon>Hymenoptera</taxon>
        <taxon>Apocrita</taxon>
        <taxon>Aculeata</taxon>
        <taxon>Vespoidea</taxon>
        <taxon>Vespidae</taxon>
        <taxon>Vespinae</taxon>
        <taxon>Vespula</taxon>
    </lineage>
</organism>
<dbReference type="CDD" id="cd03426">
    <property type="entry name" value="NUDIX_CoAse_Nudt7"/>
    <property type="match status" value="1"/>
</dbReference>
<evidence type="ECO:0000256" key="2">
    <source>
        <dbReference type="ARBA" id="ARBA00001946"/>
    </source>
</evidence>
<evidence type="ECO:0000256" key="6">
    <source>
        <dbReference type="ARBA" id="ARBA00023211"/>
    </source>
</evidence>
<dbReference type="PANTHER" id="PTHR12992:SF11">
    <property type="entry name" value="MITOCHONDRIAL COENZYME A DIPHOSPHATASE NUDT8"/>
    <property type="match status" value="1"/>
</dbReference>
<keyword evidence="5" id="KW-0460">Magnesium</keyword>
<dbReference type="AlphaFoldDB" id="A0ABD2CJT7"/>
<keyword evidence="3" id="KW-0479">Metal-binding</keyword>
<comment type="cofactor">
    <cofactor evidence="2">
        <name>Mg(2+)</name>
        <dbReference type="ChEBI" id="CHEBI:18420"/>
    </cofactor>
</comment>
<keyword evidence="6" id="KW-0464">Manganese</keyword>
<evidence type="ECO:0000313" key="9">
    <source>
        <dbReference type="Proteomes" id="UP001607303"/>
    </source>
</evidence>
<dbReference type="GO" id="GO:0016787">
    <property type="term" value="F:hydrolase activity"/>
    <property type="evidence" value="ECO:0007669"/>
    <property type="project" value="UniProtKB-KW"/>
</dbReference>
<dbReference type="PANTHER" id="PTHR12992">
    <property type="entry name" value="NUDIX HYDROLASE"/>
    <property type="match status" value="1"/>
</dbReference>
<dbReference type="GO" id="GO:0046872">
    <property type="term" value="F:metal ion binding"/>
    <property type="evidence" value="ECO:0007669"/>
    <property type="project" value="UniProtKB-KW"/>
</dbReference>
<comment type="caution">
    <text evidence="8">The sequence shown here is derived from an EMBL/GenBank/DDBJ whole genome shotgun (WGS) entry which is preliminary data.</text>
</comment>
<evidence type="ECO:0000313" key="8">
    <source>
        <dbReference type="EMBL" id="KAL2745357.1"/>
    </source>
</evidence>
<comment type="cofactor">
    <cofactor evidence="1">
        <name>Mn(2+)</name>
        <dbReference type="ChEBI" id="CHEBI:29035"/>
    </cofactor>
</comment>
<evidence type="ECO:0000256" key="4">
    <source>
        <dbReference type="ARBA" id="ARBA00022801"/>
    </source>
</evidence>
<dbReference type="SUPFAM" id="SSF55811">
    <property type="entry name" value="Nudix"/>
    <property type="match status" value="1"/>
</dbReference>
<keyword evidence="4" id="KW-0378">Hydrolase</keyword>
<keyword evidence="9" id="KW-1185">Reference proteome</keyword>
<dbReference type="InterPro" id="IPR000086">
    <property type="entry name" value="NUDIX_hydrolase_dom"/>
</dbReference>
<dbReference type="Pfam" id="PF00293">
    <property type="entry name" value="NUDIX"/>
    <property type="match status" value="1"/>
</dbReference>
<sequence length="320" mass="36970">MRKAMEMAKLRIFSRNLQLSALNFQRSLNKIDAVKLKSEDVLCEKNRKSCINKFKLVKTTNKYKDNVNQAAVLIPICMHKGELGILYTLRSSKLNSNRGQVSFPGGMYDKTDRDLEETALRETWEELKIPREKIDVWACGNLIDGKNINIMPVLGYIGEIDPEKLEKNPDEVEEAFIIYLNDFCNPSLCRFTQFRDSYTLPTYLGGKHRVWGLTAAITHIALSALLPEVYKHKLVHLKSIVPSKAKLTIKSIEMPVESSIYWNSFDSHKTLSGGSSNNSDRHYVDPWDLENYAYLRRYSVNVPTLRYQQDRRTSCQSEYW</sequence>
<dbReference type="InterPro" id="IPR045121">
    <property type="entry name" value="CoAse"/>
</dbReference>
<accession>A0ABD2CJT7</accession>
<evidence type="ECO:0000259" key="7">
    <source>
        <dbReference type="PROSITE" id="PS51462"/>
    </source>
</evidence>
<dbReference type="Proteomes" id="UP001607303">
    <property type="component" value="Unassembled WGS sequence"/>
</dbReference>
<reference evidence="8 9" key="1">
    <citation type="journal article" date="2024" name="Ann. Entomol. Soc. Am.">
        <title>Genomic analyses of the southern and eastern yellowjacket wasps (Hymenoptera: Vespidae) reveal evolutionary signatures of social life.</title>
        <authorList>
            <person name="Catto M.A."/>
            <person name="Caine P.B."/>
            <person name="Orr S.E."/>
            <person name="Hunt B.G."/>
            <person name="Goodisman M.A.D."/>
        </authorList>
    </citation>
    <scope>NUCLEOTIDE SEQUENCE [LARGE SCALE GENOMIC DNA]</scope>
    <source>
        <strain evidence="8">232</strain>
        <tissue evidence="8">Head and thorax</tissue>
    </source>
</reference>
<proteinExistence type="predicted"/>
<evidence type="ECO:0000256" key="5">
    <source>
        <dbReference type="ARBA" id="ARBA00022842"/>
    </source>
</evidence>
<name>A0ABD2CJT7_VESMC</name>
<dbReference type="PROSITE" id="PS51462">
    <property type="entry name" value="NUDIX"/>
    <property type="match status" value="1"/>
</dbReference>
<dbReference type="EMBL" id="JAYRBN010000043">
    <property type="protein sequence ID" value="KAL2745357.1"/>
    <property type="molecule type" value="Genomic_DNA"/>
</dbReference>
<evidence type="ECO:0000256" key="1">
    <source>
        <dbReference type="ARBA" id="ARBA00001936"/>
    </source>
</evidence>
<dbReference type="InterPro" id="IPR015797">
    <property type="entry name" value="NUDIX_hydrolase-like_dom_sf"/>
</dbReference>
<gene>
    <name evidence="8" type="ORF">V1477_006212</name>
</gene>
<protein>
    <submittedName>
        <fullName evidence="8">Mitochondrial coenzyme A diphosphatase NUDT8 isoform X1</fullName>
    </submittedName>
</protein>
<dbReference type="Gene3D" id="3.90.79.10">
    <property type="entry name" value="Nucleoside Triphosphate Pyrophosphohydrolase"/>
    <property type="match status" value="1"/>
</dbReference>
<feature type="domain" description="Nudix hydrolase" evidence="7">
    <location>
        <begin position="67"/>
        <end position="204"/>
    </location>
</feature>
<evidence type="ECO:0000256" key="3">
    <source>
        <dbReference type="ARBA" id="ARBA00022723"/>
    </source>
</evidence>